<dbReference type="SUPFAM" id="SSF50978">
    <property type="entry name" value="WD40 repeat-like"/>
    <property type="match status" value="1"/>
</dbReference>
<dbReference type="InterPro" id="IPR011047">
    <property type="entry name" value="Quinoprotein_ADH-like_sf"/>
</dbReference>
<dbReference type="InterPro" id="IPR020472">
    <property type="entry name" value="WD40_PAC1"/>
</dbReference>
<dbReference type="InterPro" id="IPR059157">
    <property type="entry name" value="WDR36-Utp21_N"/>
</dbReference>
<dbReference type="InterPro" id="IPR015943">
    <property type="entry name" value="WD40/YVTN_repeat-like_dom_sf"/>
</dbReference>
<dbReference type="GO" id="GO:0032040">
    <property type="term" value="C:small-subunit processome"/>
    <property type="evidence" value="ECO:0007669"/>
    <property type="project" value="InterPro"/>
</dbReference>
<evidence type="ECO:0000256" key="2">
    <source>
        <dbReference type="ARBA" id="ARBA00022737"/>
    </source>
</evidence>
<dbReference type="Pfam" id="PF25171">
    <property type="entry name" value="Beta-prop_WDR36-Utp21_1st"/>
    <property type="match status" value="1"/>
</dbReference>
<organism evidence="6 7">
    <name type="scientific">Phascolomyces articulosus</name>
    <dbReference type="NCBI Taxonomy" id="60185"/>
    <lineage>
        <taxon>Eukaryota</taxon>
        <taxon>Fungi</taxon>
        <taxon>Fungi incertae sedis</taxon>
        <taxon>Mucoromycota</taxon>
        <taxon>Mucoromycotina</taxon>
        <taxon>Mucoromycetes</taxon>
        <taxon>Mucorales</taxon>
        <taxon>Lichtheimiaceae</taxon>
        <taxon>Phascolomyces</taxon>
    </lineage>
</organism>
<evidence type="ECO:0000256" key="1">
    <source>
        <dbReference type="ARBA" id="ARBA00022574"/>
    </source>
</evidence>
<feature type="domain" description="WDR36/Utp21 C-terminal" evidence="4">
    <location>
        <begin position="687"/>
        <end position="892"/>
    </location>
</feature>
<dbReference type="GO" id="GO:0034388">
    <property type="term" value="C:Pwp2p-containing subcomplex of 90S preribosome"/>
    <property type="evidence" value="ECO:0007669"/>
    <property type="project" value="TreeGrafter"/>
</dbReference>
<dbReference type="InterPro" id="IPR007319">
    <property type="entry name" value="WDR36/Utp21_C"/>
</dbReference>
<dbReference type="PROSITE" id="PS00678">
    <property type="entry name" value="WD_REPEATS_1"/>
    <property type="match status" value="2"/>
</dbReference>
<dbReference type="Proteomes" id="UP001209540">
    <property type="component" value="Unassembled WGS sequence"/>
</dbReference>
<dbReference type="GO" id="GO:0006364">
    <property type="term" value="P:rRNA processing"/>
    <property type="evidence" value="ECO:0007669"/>
    <property type="project" value="InterPro"/>
</dbReference>
<keyword evidence="1 3" id="KW-0853">WD repeat</keyword>
<feature type="repeat" description="WD" evidence="3">
    <location>
        <begin position="235"/>
        <end position="277"/>
    </location>
</feature>
<dbReference type="PANTHER" id="PTHR22840:SF12">
    <property type="entry name" value="WD REPEAT-CONTAINING PROTEIN 36"/>
    <property type="match status" value="1"/>
</dbReference>
<dbReference type="Pfam" id="PF04192">
    <property type="entry name" value="Utp21"/>
    <property type="match status" value="1"/>
</dbReference>
<dbReference type="PRINTS" id="PR00320">
    <property type="entry name" value="GPROTEINBRPT"/>
</dbReference>
<dbReference type="SMART" id="SM00320">
    <property type="entry name" value="WD40"/>
    <property type="match status" value="10"/>
</dbReference>
<dbReference type="InterPro" id="IPR001680">
    <property type="entry name" value="WD40_rpt"/>
</dbReference>
<dbReference type="InterPro" id="IPR019775">
    <property type="entry name" value="WD40_repeat_CS"/>
</dbReference>
<feature type="repeat" description="WD" evidence="3">
    <location>
        <begin position="279"/>
        <end position="310"/>
    </location>
</feature>
<feature type="domain" description="WDR36/Utp21 N-terminal" evidence="5">
    <location>
        <begin position="51"/>
        <end position="313"/>
    </location>
</feature>
<dbReference type="Pfam" id="PF25168">
    <property type="entry name" value="Beta-prop_WDR36-Utp21_2nd"/>
    <property type="match status" value="1"/>
</dbReference>
<feature type="repeat" description="WD" evidence="3">
    <location>
        <begin position="479"/>
        <end position="520"/>
    </location>
</feature>
<protein>
    <submittedName>
        <fullName evidence="6">Utp21 specific WD40 associated putative domain-containing protein</fullName>
    </submittedName>
</protein>
<name>A0AAD5K5S0_9FUNG</name>
<evidence type="ECO:0000256" key="3">
    <source>
        <dbReference type="PROSITE-ProRule" id="PRU00221"/>
    </source>
</evidence>
<gene>
    <name evidence="6" type="ORF">BDA99DRAFT_442253</name>
</gene>
<dbReference type="SUPFAM" id="SSF50998">
    <property type="entry name" value="Quinoprotein alcohol dehydrogenase-like"/>
    <property type="match status" value="1"/>
</dbReference>
<dbReference type="InterPro" id="IPR036322">
    <property type="entry name" value="WD40_repeat_dom_sf"/>
</dbReference>
<sequence>MVVPDDKRRRVDIKSRSQARSRVFQPFRALGYITNDVPCVIETRGQDFFMTTCVGHNFQTYNLAKMNLLFVSPRTPEPITALTSAAGLTFVAHGTTISTYKRGKEVSRIQGEGSYSIIQILVLGQYIASLCDDNVLRMWNIKTGELYTEVEFGETFTATTMIHPSTYLNKLLIGSTQGTMQIWNVRVSKMVYQFESFGSAVTCLEQSPVVDVIAVGLLDGKVILHNIKVNEKIDAVHQDDRVTSISFRTDEQQVMATGNMHGDVALWDLTNRRLIHNMKAAHSGLITSLTFLNSQPVLVSAGADNAVKQWIFEQDNAVPLPLKSRSGHFAPPTKIQFYGNDGTRILSAGRDRALRMFSTVRDAQNYEFSQGHIAKKAKSRGVTEESLKLPIITEFASSSAKDKEWANIITCHMNDNGGRSWRTKNKTIGDHTLLSSDKSANKVTCISACGNFGFIGSASGQIDMFNLQSGLHRKVYSGAEGHKKAVTGLASDLANRYLISGSVDRTIKIWDFKSATVMHTIELESPIVKIEFHRENNLIAVACDDLGIRVIDLETRNTIREFWGHRNRITDFTFSPDGRWIISASLDTTVRTWDLPSSTMVDIFRVEDVVSSLSFSPTGDFLATAHVDNVGIFLWANRTQFANISLHSIADEEVTEILELPSLAGMDEQDEELEPPTQLGEDLNTAEQLTEEMITLSLEPRAKWQNLLNLDTIKQRNKPKEAPKKPEKAPFFLPTVAGAKGQFDLSDDKNKKSNEDQSRRLQMSQLDIETEFTRHLRSGHENNDYSTFVAYAKTLSPASMDVEIRTMPVDSELNCMNYFVEAIHTMLQSRKNFEMAQAWLSAFSTIHGDIIVANPDNGIHNNLKETLKMQSEEFGRLSSQIHYSLCLIDFARR</sequence>
<dbReference type="EMBL" id="JAIXMP010000022">
    <property type="protein sequence ID" value="KAI9255740.1"/>
    <property type="molecule type" value="Genomic_DNA"/>
</dbReference>
<comment type="caution">
    <text evidence="6">The sequence shown here is derived from an EMBL/GenBank/DDBJ whole genome shotgun (WGS) entry which is preliminary data.</text>
</comment>
<keyword evidence="7" id="KW-1185">Reference proteome</keyword>
<feature type="repeat" description="WD" evidence="3">
    <location>
        <begin position="562"/>
        <end position="603"/>
    </location>
</feature>
<evidence type="ECO:0000313" key="6">
    <source>
        <dbReference type="EMBL" id="KAI9255740.1"/>
    </source>
</evidence>
<dbReference type="PROSITE" id="PS50082">
    <property type="entry name" value="WD_REPEATS_2"/>
    <property type="match status" value="4"/>
</dbReference>
<evidence type="ECO:0000313" key="7">
    <source>
        <dbReference type="Proteomes" id="UP001209540"/>
    </source>
</evidence>
<dbReference type="AlphaFoldDB" id="A0AAD5K5S0"/>
<reference evidence="6" key="1">
    <citation type="journal article" date="2022" name="IScience">
        <title>Evolution of zygomycete secretomes and the origins of terrestrial fungal ecologies.</title>
        <authorList>
            <person name="Chang Y."/>
            <person name="Wang Y."/>
            <person name="Mondo S."/>
            <person name="Ahrendt S."/>
            <person name="Andreopoulos W."/>
            <person name="Barry K."/>
            <person name="Beard J."/>
            <person name="Benny G.L."/>
            <person name="Blankenship S."/>
            <person name="Bonito G."/>
            <person name="Cuomo C."/>
            <person name="Desiro A."/>
            <person name="Gervers K.A."/>
            <person name="Hundley H."/>
            <person name="Kuo A."/>
            <person name="LaButti K."/>
            <person name="Lang B.F."/>
            <person name="Lipzen A."/>
            <person name="O'Donnell K."/>
            <person name="Pangilinan J."/>
            <person name="Reynolds N."/>
            <person name="Sandor L."/>
            <person name="Smith M.E."/>
            <person name="Tsang A."/>
            <person name="Grigoriev I.V."/>
            <person name="Stajich J.E."/>
            <person name="Spatafora J.W."/>
        </authorList>
    </citation>
    <scope>NUCLEOTIDE SEQUENCE</scope>
    <source>
        <strain evidence="6">RSA 2281</strain>
    </source>
</reference>
<dbReference type="CDD" id="cd00200">
    <property type="entry name" value="WD40"/>
    <property type="match status" value="1"/>
</dbReference>
<evidence type="ECO:0000259" key="5">
    <source>
        <dbReference type="Pfam" id="PF25171"/>
    </source>
</evidence>
<keyword evidence="2" id="KW-0677">Repeat</keyword>
<reference evidence="6" key="2">
    <citation type="submission" date="2023-02" db="EMBL/GenBank/DDBJ databases">
        <authorList>
            <consortium name="DOE Joint Genome Institute"/>
            <person name="Mondo S.J."/>
            <person name="Chang Y."/>
            <person name="Wang Y."/>
            <person name="Ahrendt S."/>
            <person name="Andreopoulos W."/>
            <person name="Barry K."/>
            <person name="Beard J."/>
            <person name="Benny G.L."/>
            <person name="Blankenship S."/>
            <person name="Bonito G."/>
            <person name="Cuomo C."/>
            <person name="Desiro A."/>
            <person name="Gervers K.A."/>
            <person name="Hundley H."/>
            <person name="Kuo A."/>
            <person name="LaButti K."/>
            <person name="Lang B.F."/>
            <person name="Lipzen A."/>
            <person name="O'Donnell K."/>
            <person name="Pangilinan J."/>
            <person name="Reynolds N."/>
            <person name="Sandor L."/>
            <person name="Smith M.W."/>
            <person name="Tsang A."/>
            <person name="Grigoriev I.V."/>
            <person name="Stajich J.E."/>
            <person name="Spatafora J.W."/>
        </authorList>
    </citation>
    <scope>NUCLEOTIDE SEQUENCE</scope>
    <source>
        <strain evidence="6">RSA 2281</strain>
    </source>
</reference>
<dbReference type="FunFam" id="2.130.10.10:FF:000200">
    <property type="entry name" value="U3 small nucleolar RNA-associated protein 21"/>
    <property type="match status" value="1"/>
</dbReference>
<dbReference type="Gene3D" id="2.130.10.10">
    <property type="entry name" value="YVTN repeat-like/Quinoprotein amine dehydrogenase"/>
    <property type="match status" value="2"/>
</dbReference>
<dbReference type="PANTHER" id="PTHR22840">
    <property type="entry name" value="WD REPEAT-CONTAINING PROTEIN 36"/>
    <property type="match status" value="1"/>
</dbReference>
<evidence type="ECO:0000259" key="4">
    <source>
        <dbReference type="Pfam" id="PF04192"/>
    </source>
</evidence>
<dbReference type="PROSITE" id="PS50294">
    <property type="entry name" value="WD_REPEATS_REGION"/>
    <property type="match status" value="3"/>
</dbReference>
<accession>A0AAD5K5S0</accession>
<proteinExistence type="predicted"/>